<evidence type="ECO:0000259" key="1">
    <source>
        <dbReference type="Pfam" id="PF07727"/>
    </source>
</evidence>
<keyword evidence="3" id="KW-1185">Reference proteome</keyword>
<dbReference type="InterPro" id="IPR043502">
    <property type="entry name" value="DNA/RNA_pol_sf"/>
</dbReference>
<evidence type="ECO:0000313" key="3">
    <source>
        <dbReference type="Proteomes" id="UP000765509"/>
    </source>
</evidence>
<gene>
    <name evidence="2" type="ORF">O181_048497</name>
</gene>
<sequence length="404" mass="46275">MTGGWLLWEPKSDKMIQSASVVFPQFQSAASMVPGVSKGSLSHIVNRATLGDVPTEQYFRNENTAIDTLPLTKDITIPDHLGQALYGKYRDHWRAACEHELNQMLERDVWEEVPKTRDMKTIGHHWVFDIKQHTDGRVEKFKARLVARGDRQRPGIDCTKTYAPTASLMSLRLLLAYAVHRGWSMASFDVSGAYLYSPVEETVFVEPPLQFWPHLKGKVLRLKKALYGMKQAGRCWWLFLSDILSRMGFTAMEVDQSLYTFRSGEITIAIWIHVDDGVITSNSPAELLDFRQQLCAEVEIKWHDTVARIVGLECEVGEGEVTIPQQRLTDSIMEPYPRTIVETGSPLPTLFRRIQLWMQHHFDRSLGHWRTSSAAHALTWRLRSTTWLDIPCPRQHITGTSWTT</sequence>
<dbReference type="OrthoDB" id="5080335at2759"/>
<dbReference type="Pfam" id="PF07727">
    <property type="entry name" value="RVT_2"/>
    <property type="match status" value="1"/>
</dbReference>
<name>A0A9Q3HLP5_9BASI</name>
<evidence type="ECO:0000313" key="2">
    <source>
        <dbReference type="EMBL" id="MBW0508782.1"/>
    </source>
</evidence>
<dbReference type="InterPro" id="IPR013103">
    <property type="entry name" value="RVT_2"/>
</dbReference>
<dbReference type="AlphaFoldDB" id="A0A9Q3HLP5"/>
<reference evidence="2" key="1">
    <citation type="submission" date="2021-03" db="EMBL/GenBank/DDBJ databases">
        <title>Draft genome sequence of rust myrtle Austropuccinia psidii MF-1, a brazilian biotype.</title>
        <authorList>
            <person name="Quecine M.C."/>
            <person name="Pachon D.M.R."/>
            <person name="Bonatelli M.L."/>
            <person name="Correr F.H."/>
            <person name="Franceschini L.M."/>
            <person name="Leite T.F."/>
            <person name="Margarido G.R.A."/>
            <person name="Almeida C.A."/>
            <person name="Ferrarezi J.A."/>
            <person name="Labate C.A."/>
        </authorList>
    </citation>
    <scope>NUCLEOTIDE SEQUENCE</scope>
    <source>
        <strain evidence="2">MF-1</strain>
    </source>
</reference>
<feature type="domain" description="Reverse transcriptase Ty1/copia-type" evidence="1">
    <location>
        <begin position="108"/>
        <end position="335"/>
    </location>
</feature>
<organism evidence="2 3">
    <name type="scientific">Austropuccinia psidii MF-1</name>
    <dbReference type="NCBI Taxonomy" id="1389203"/>
    <lineage>
        <taxon>Eukaryota</taxon>
        <taxon>Fungi</taxon>
        <taxon>Dikarya</taxon>
        <taxon>Basidiomycota</taxon>
        <taxon>Pucciniomycotina</taxon>
        <taxon>Pucciniomycetes</taxon>
        <taxon>Pucciniales</taxon>
        <taxon>Sphaerophragmiaceae</taxon>
        <taxon>Austropuccinia</taxon>
    </lineage>
</organism>
<dbReference type="EMBL" id="AVOT02020538">
    <property type="protein sequence ID" value="MBW0508782.1"/>
    <property type="molecule type" value="Genomic_DNA"/>
</dbReference>
<protein>
    <recommendedName>
        <fullName evidence="1">Reverse transcriptase Ty1/copia-type domain-containing protein</fullName>
    </recommendedName>
</protein>
<proteinExistence type="predicted"/>
<comment type="caution">
    <text evidence="2">The sequence shown here is derived from an EMBL/GenBank/DDBJ whole genome shotgun (WGS) entry which is preliminary data.</text>
</comment>
<dbReference type="SUPFAM" id="SSF56672">
    <property type="entry name" value="DNA/RNA polymerases"/>
    <property type="match status" value="1"/>
</dbReference>
<dbReference type="Proteomes" id="UP000765509">
    <property type="component" value="Unassembled WGS sequence"/>
</dbReference>
<accession>A0A9Q3HLP5</accession>